<evidence type="ECO:0008006" key="3">
    <source>
        <dbReference type="Google" id="ProtNLM"/>
    </source>
</evidence>
<gene>
    <name evidence="1" type="ORF">DK869_02565</name>
</gene>
<dbReference type="Gene3D" id="3.40.50.12580">
    <property type="match status" value="1"/>
</dbReference>
<sequence length="531" mass="62050">MNFEKKIFYFCRVDGVIIANNVILQNDHTIKGINCINESRWEIRENNLVFLNLNGQVTTKFHIKINLEGKLIFLGSYCDKPTREVHHLLLEKNITETIGLHSALRKIEQKINLKSTDLDNNIFSLSRQVARLERTNRKIKVVFLVHNIATWDSLASVYERMCKDDQIKVMIVTIPRRFPGETQFGHEEENHNFFEIRKIPHLRFSRPNAYENLQILKYINPNAIFRQSPWETDIPEIYSTASLSFTNIFYVPYYGFNLVDNFTANPNERDFQADSHFHHNCAQIFCESEITKRMMSKKNIRGGDNFIVTGHPKLEKLLDSSNKPKWPIINVYTKRKKRIIWAPHHSFTGSGWLSFGLFKEVYMDMLALAKSKDDIEIVLKPHPALFSNIVKHDLVTRQALDEFLKEWNSLPHTTIVEGGDYGPLMAASDIMLTDGISFLAEYLMFWEKPLIFLRNPSHSPFNEIGKLVEKATYIVENIQEIQILLEKLDQNDYDNKHREIRKKVAEQLMPFRKGAAQRIVKSVKSYFNLRN</sequence>
<dbReference type="EMBL" id="QGLT01000001">
    <property type="protein sequence ID" value="PXZ01898.1"/>
    <property type="molecule type" value="Genomic_DNA"/>
</dbReference>
<dbReference type="AlphaFoldDB" id="A0A318NEB9"/>
<comment type="caution">
    <text evidence="1">The sequence shown here is derived from an EMBL/GenBank/DDBJ whole genome shotgun (WGS) entry which is preliminary data.</text>
</comment>
<accession>A0A318NEB9</accession>
<reference evidence="1 2" key="1">
    <citation type="submission" date="2018-05" db="EMBL/GenBank/DDBJ databases">
        <title>Reference genomes for bee gut microbiota database.</title>
        <authorList>
            <person name="Ellegaard K.M."/>
        </authorList>
    </citation>
    <scope>NUCLEOTIDE SEQUENCE [LARGE SCALE GENOMIC DNA]</scope>
    <source>
        <strain evidence="1 2">ESL0284</strain>
    </source>
</reference>
<organism evidence="1 2">
    <name type="scientific">Commensalibacter melissae</name>
    <dbReference type="NCBI Taxonomy" id="2070537"/>
    <lineage>
        <taxon>Bacteria</taxon>
        <taxon>Pseudomonadati</taxon>
        <taxon>Pseudomonadota</taxon>
        <taxon>Alphaproteobacteria</taxon>
        <taxon>Acetobacterales</taxon>
        <taxon>Acetobacteraceae</taxon>
    </lineage>
</organism>
<keyword evidence="2" id="KW-1185">Reference proteome</keyword>
<proteinExistence type="predicted"/>
<dbReference type="InterPro" id="IPR043148">
    <property type="entry name" value="TagF_C"/>
</dbReference>
<evidence type="ECO:0000313" key="1">
    <source>
        <dbReference type="EMBL" id="PXZ01898.1"/>
    </source>
</evidence>
<dbReference type="Proteomes" id="UP000247565">
    <property type="component" value="Unassembled WGS sequence"/>
</dbReference>
<dbReference type="OrthoDB" id="2334812at2"/>
<evidence type="ECO:0000313" key="2">
    <source>
        <dbReference type="Proteomes" id="UP000247565"/>
    </source>
</evidence>
<name>A0A318NEB9_9PROT</name>
<dbReference type="RefSeq" id="WP_110438416.1">
    <property type="nucleotide sequence ID" value="NZ_CP046393.1"/>
</dbReference>
<dbReference type="SUPFAM" id="SSF53756">
    <property type="entry name" value="UDP-Glycosyltransferase/glycogen phosphorylase"/>
    <property type="match status" value="1"/>
</dbReference>
<protein>
    <recommendedName>
        <fullName evidence="3">CDP-glycerol--glycerophosphate glycerophosphotransferase</fullName>
    </recommendedName>
</protein>